<name>A0A2W2G9D8_9ACTN</name>
<protein>
    <submittedName>
        <fullName evidence="1">Uncharacterized protein</fullName>
    </submittedName>
</protein>
<sequence>MDDIELKPLERALLLALMTLGGSASNNELRDHVGNTLVGAPRTRMNAAGLVESEKQGQTYHHALTEKGWARCVAELDATAPTGRAGSPLGRVLYGVLGVLKGYLDVRDISLAEFVVTARGEGAMDAAPVDLTQSIRDAYWRLARRPQDWVLLTHIRPLLGDVPRDEVDETLREMGQLPEVHLVPRADQKSLSDEDREAAVLIGGQSKHLLAIEAR</sequence>
<dbReference type="Proteomes" id="UP000248544">
    <property type="component" value="Unassembled WGS sequence"/>
</dbReference>
<gene>
    <name evidence="1" type="ORF">C1I98_26130</name>
</gene>
<comment type="caution">
    <text evidence="1">The sequence shown here is derived from an EMBL/GenBank/DDBJ whole genome shotgun (WGS) entry which is preliminary data.</text>
</comment>
<evidence type="ECO:0000313" key="2">
    <source>
        <dbReference type="Proteomes" id="UP000248544"/>
    </source>
</evidence>
<organism evidence="1 2">
    <name type="scientific">Spongiactinospora gelatinilytica</name>
    <dbReference type="NCBI Taxonomy" id="2666298"/>
    <lineage>
        <taxon>Bacteria</taxon>
        <taxon>Bacillati</taxon>
        <taxon>Actinomycetota</taxon>
        <taxon>Actinomycetes</taxon>
        <taxon>Streptosporangiales</taxon>
        <taxon>Streptosporangiaceae</taxon>
        <taxon>Spongiactinospora</taxon>
    </lineage>
</organism>
<evidence type="ECO:0000313" key="1">
    <source>
        <dbReference type="EMBL" id="PZG36835.1"/>
    </source>
</evidence>
<reference evidence="1 2" key="1">
    <citation type="submission" date="2018-01" db="EMBL/GenBank/DDBJ databases">
        <title>Draft genome sequence of Sphaerisporangium sp. 7K107.</title>
        <authorList>
            <person name="Sahin N."/>
            <person name="Saygin H."/>
            <person name="Ay H."/>
        </authorList>
    </citation>
    <scope>NUCLEOTIDE SEQUENCE [LARGE SCALE GENOMIC DNA]</scope>
    <source>
        <strain evidence="1 2">7K107</strain>
    </source>
</reference>
<dbReference type="AlphaFoldDB" id="A0A2W2G9D8"/>
<dbReference type="RefSeq" id="WP_111170083.1">
    <property type="nucleotide sequence ID" value="NZ_POUA01000246.1"/>
</dbReference>
<keyword evidence="2" id="KW-1185">Reference proteome</keyword>
<proteinExistence type="predicted"/>
<accession>A0A2W2G9D8</accession>
<dbReference type="EMBL" id="POUA01000246">
    <property type="protein sequence ID" value="PZG36835.1"/>
    <property type="molecule type" value="Genomic_DNA"/>
</dbReference>